<dbReference type="OMA" id="EPMANEC"/>
<dbReference type="RefSeq" id="XP_047762172.1">
    <property type="nucleotide sequence ID" value="XM_047904581.1"/>
</dbReference>
<protein>
    <recommendedName>
        <fullName evidence="2">DUF7707 domain-containing protein</fullName>
    </recommendedName>
</protein>
<dbReference type="KEGG" id="ffu:CLAFUR5_05433"/>
<evidence type="ECO:0000313" key="3">
    <source>
        <dbReference type="EMBL" id="UJO17806.1"/>
    </source>
</evidence>
<keyword evidence="4" id="KW-1185">Reference proteome</keyword>
<dbReference type="Pfam" id="PF24808">
    <property type="entry name" value="DUF7707"/>
    <property type="match status" value="1"/>
</dbReference>
<proteinExistence type="predicted"/>
<keyword evidence="1" id="KW-0732">Signal</keyword>
<feature type="chain" id="PRO_5040488981" description="DUF7707 domain-containing protein" evidence="1">
    <location>
        <begin position="20"/>
        <end position="584"/>
    </location>
</feature>
<dbReference type="OrthoDB" id="2121879at2759"/>
<evidence type="ECO:0000313" key="4">
    <source>
        <dbReference type="Proteomes" id="UP000756132"/>
    </source>
</evidence>
<evidence type="ECO:0000259" key="2">
    <source>
        <dbReference type="Pfam" id="PF24808"/>
    </source>
</evidence>
<sequence length="584" mass="61435">MRSTCVALCAAAALGFTYGKDTAQAPRTPRNIAELASESRPFECRPCGYHGKVCCIAGTECTYNDDDEPVCVLRDIPATTAEPTYIANSATCNYALNESPCEDTCCASGQYCHPHDPGTCVVARGPVVDVEGATTDRPEIAWNTLSSTSAAEDATEWPTDTTDNATIFTTMTTEELIARAAEATTATIGGSIARAGEMRHASCNNLEGTRCANVCCGLEEDCADAGGCTPKYDGATATYGATGKGPLRPLETARMNNGLDYVKQGLGLTSWCDDQTDTCPLLCGGEPTANECYSPGDSGIRDPNAFQVLCVCADGSVPDRSQYIHTLEDHICQQERDDCLNKLLNAKSFNQSFNLDDQDRCFEKACAETEIRPSPFNHTFAVPANIKPQAVIAAQTTTINFPFTSGDGFHHRGSIVAVSGVATTIKLQCDYDFRCQEAAPTITMMIAPNNLDLYVARGSENVRHLACKWPDIGDTTCAESAADAAVTRNGVTLDATLSFETTTFGNEGASLVPLTVTAGAYKLVQATGDSSQDGNDMGVGGGSGDGGWDLQVSAPKAKGNAGASVQVGASAALVTLMLMLVLAL</sequence>
<reference evidence="3" key="1">
    <citation type="submission" date="2021-12" db="EMBL/GenBank/DDBJ databases">
        <authorList>
            <person name="Zaccaron A."/>
            <person name="Stergiopoulos I."/>
        </authorList>
    </citation>
    <scope>NUCLEOTIDE SEQUENCE</scope>
    <source>
        <strain evidence="3">Race5_Kim</strain>
    </source>
</reference>
<dbReference type="EMBL" id="CP090167">
    <property type="protein sequence ID" value="UJO17806.1"/>
    <property type="molecule type" value="Genomic_DNA"/>
</dbReference>
<dbReference type="InterPro" id="IPR056124">
    <property type="entry name" value="DUF7707"/>
</dbReference>
<accession>A0A9Q8P9C5</accession>
<evidence type="ECO:0000256" key="1">
    <source>
        <dbReference type="SAM" id="SignalP"/>
    </source>
</evidence>
<dbReference type="GeneID" id="71985311"/>
<reference evidence="3" key="2">
    <citation type="journal article" date="2022" name="Microb. Genom.">
        <title>A chromosome-scale genome assembly of the tomato pathogen Cladosporium fulvum reveals a compartmentalized genome architecture and the presence of a dispensable chromosome.</title>
        <authorList>
            <person name="Zaccaron A.Z."/>
            <person name="Chen L.H."/>
            <person name="Samaras A."/>
            <person name="Stergiopoulos I."/>
        </authorList>
    </citation>
    <scope>NUCLEOTIDE SEQUENCE</scope>
    <source>
        <strain evidence="3">Race5_Kim</strain>
    </source>
</reference>
<dbReference type="AlphaFoldDB" id="A0A9Q8P9C5"/>
<dbReference type="Proteomes" id="UP000756132">
    <property type="component" value="Chromosome 5"/>
</dbReference>
<name>A0A9Q8P9C5_PASFU</name>
<feature type="domain" description="DUF7707" evidence="2">
    <location>
        <begin position="269"/>
        <end position="361"/>
    </location>
</feature>
<organism evidence="3 4">
    <name type="scientific">Passalora fulva</name>
    <name type="common">Tomato leaf mold</name>
    <name type="synonym">Cladosporium fulvum</name>
    <dbReference type="NCBI Taxonomy" id="5499"/>
    <lineage>
        <taxon>Eukaryota</taxon>
        <taxon>Fungi</taxon>
        <taxon>Dikarya</taxon>
        <taxon>Ascomycota</taxon>
        <taxon>Pezizomycotina</taxon>
        <taxon>Dothideomycetes</taxon>
        <taxon>Dothideomycetidae</taxon>
        <taxon>Mycosphaerellales</taxon>
        <taxon>Mycosphaerellaceae</taxon>
        <taxon>Fulvia</taxon>
    </lineage>
</organism>
<feature type="signal peptide" evidence="1">
    <location>
        <begin position="1"/>
        <end position="19"/>
    </location>
</feature>
<gene>
    <name evidence="3" type="ORF">CLAFUR5_05433</name>
</gene>